<evidence type="ECO:0000256" key="2">
    <source>
        <dbReference type="ARBA" id="ARBA00023125"/>
    </source>
</evidence>
<evidence type="ECO:0000256" key="3">
    <source>
        <dbReference type="ARBA" id="ARBA00023163"/>
    </source>
</evidence>
<sequence length="204" mass="22680">MAEKLAPVERGARRRGPYAGTSARRAEIVRAALAGFAEHGYDRASLRDIAVRVGVTHAALLRHFASKEELLLAALAQRDADDEALAHQIMTSRVPAERVLASVLEDEFSHPNHQRNWLAITIAATNPSHPAHEFFMARKQRMRQYLNGGQLAMLNDGETVTAEEKVTMVLAMIDGLRIQSLLDPDRPVLPLLERFVRMISTNEA</sequence>
<name>A0A1I6G6X9_9MICO</name>
<dbReference type="GO" id="GO:0000976">
    <property type="term" value="F:transcription cis-regulatory region binding"/>
    <property type="evidence" value="ECO:0007669"/>
    <property type="project" value="TreeGrafter"/>
</dbReference>
<dbReference type="InterPro" id="IPR001647">
    <property type="entry name" value="HTH_TetR"/>
</dbReference>
<evidence type="ECO:0000256" key="4">
    <source>
        <dbReference type="PROSITE-ProRule" id="PRU00335"/>
    </source>
</evidence>
<dbReference type="InterPro" id="IPR009057">
    <property type="entry name" value="Homeodomain-like_sf"/>
</dbReference>
<dbReference type="SUPFAM" id="SSF46689">
    <property type="entry name" value="Homeodomain-like"/>
    <property type="match status" value="1"/>
</dbReference>
<feature type="DNA-binding region" description="H-T-H motif" evidence="4">
    <location>
        <begin position="45"/>
        <end position="64"/>
    </location>
</feature>
<evidence type="ECO:0000313" key="6">
    <source>
        <dbReference type="EMBL" id="SFR37953.1"/>
    </source>
</evidence>
<dbReference type="PRINTS" id="PR00455">
    <property type="entry name" value="HTHTETR"/>
</dbReference>
<dbReference type="InterPro" id="IPR036271">
    <property type="entry name" value="Tet_transcr_reg_TetR-rel_C_sf"/>
</dbReference>
<feature type="domain" description="HTH tetR-type" evidence="5">
    <location>
        <begin position="22"/>
        <end position="82"/>
    </location>
</feature>
<protein>
    <submittedName>
        <fullName evidence="6">DNA-binding transcriptional regulator, AcrR family</fullName>
    </submittedName>
</protein>
<proteinExistence type="predicted"/>
<dbReference type="Pfam" id="PF00440">
    <property type="entry name" value="TetR_N"/>
    <property type="match status" value="1"/>
</dbReference>
<dbReference type="RefSeq" id="WP_091477021.1">
    <property type="nucleotide sequence ID" value="NZ_FNGQ01000001.1"/>
</dbReference>
<dbReference type="GO" id="GO:0003700">
    <property type="term" value="F:DNA-binding transcription factor activity"/>
    <property type="evidence" value="ECO:0007669"/>
    <property type="project" value="TreeGrafter"/>
</dbReference>
<evidence type="ECO:0000256" key="1">
    <source>
        <dbReference type="ARBA" id="ARBA00023015"/>
    </source>
</evidence>
<evidence type="ECO:0000313" key="7">
    <source>
        <dbReference type="Proteomes" id="UP000198877"/>
    </source>
</evidence>
<keyword evidence="3" id="KW-0804">Transcription</keyword>
<dbReference type="PANTHER" id="PTHR30055">
    <property type="entry name" value="HTH-TYPE TRANSCRIPTIONAL REGULATOR RUTR"/>
    <property type="match status" value="1"/>
</dbReference>
<dbReference type="EMBL" id="FOYR01000001">
    <property type="protein sequence ID" value="SFR37953.1"/>
    <property type="molecule type" value="Genomic_DNA"/>
</dbReference>
<accession>A0A1I6G6X9</accession>
<dbReference type="PANTHER" id="PTHR30055:SF234">
    <property type="entry name" value="HTH-TYPE TRANSCRIPTIONAL REGULATOR BETI"/>
    <property type="match status" value="1"/>
</dbReference>
<keyword evidence="1" id="KW-0805">Transcription regulation</keyword>
<keyword evidence="2 4" id="KW-0238">DNA-binding</keyword>
<dbReference type="PROSITE" id="PS50977">
    <property type="entry name" value="HTH_TETR_2"/>
    <property type="match status" value="1"/>
</dbReference>
<dbReference type="Gene3D" id="1.10.357.10">
    <property type="entry name" value="Tetracycline Repressor, domain 2"/>
    <property type="match status" value="1"/>
</dbReference>
<organism evidence="6 7">
    <name type="scientific">Microbacterium azadirachtae</name>
    <dbReference type="NCBI Taxonomy" id="582680"/>
    <lineage>
        <taxon>Bacteria</taxon>
        <taxon>Bacillati</taxon>
        <taxon>Actinomycetota</taxon>
        <taxon>Actinomycetes</taxon>
        <taxon>Micrococcales</taxon>
        <taxon>Microbacteriaceae</taxon>
        <taxon>Microbacterium</taxon>
    </lineage>
</organism>
<reference evidence="7" key="1">
    <citation type="submission" date="2016-10" db="EMBL/GenBank/DDBJ databases">
        <authorList>
            <person name="Varghese N."/>
            <person name="Submissions S."/>
        </authorList>
    </citation>
    <scope>NUCLEOTIDE SEQUENCE [LARGE SCALE GENOMIC DNA]</scope>
    <source>
        <strain evidence="7">CL127</strain>
    </source>
</reference>
<dbReference type="InterPro" id="IPR050109">
    <property type="entry name" value="HTH-type_TetR-like_transc_reg"/>
</dbReference>
<dbReference type="AlphaFoldDB" id="A0A1I6G6X9"/>
<gene>
    <name evidence="6" type="ORF">SAMN04488591_0826</name>
</gene>
<evidence type="ECO:0000259" key="5">
    <source>
        <dbReference type="PROSITE" id="PS50977"/>
    </source>
</evidence>
<dbReference type="SUPFAM" id="SSF48498">
    <property type="entry name" value="Tetracyclin repressor-like, C-terminal domain"/>
    <property type="match status" value="1"/>
</dbReference>
<dbReference type="Proteomes" id="UP000198877">
    <property type="component" value="Unassembled WGS sequence"/>
</dbReference>